<organism evidence="1 2">
    <name type="scientific">Rosa chinensis</name>
    <name type="common">China rose</name>
    <dbReference type="NCBI Taxonomy" id="74649"/>
    <lineage>
        <taxon>Eukaryota</taxon>
        <taxon>Viridiplantae</taxon>
        <taxon>Streptophyta</taxon>
        <taxon>Embryophyta</taxon>
        <taxon>Tracheophyta</taxon>
        <taxon>Spermatophyta</taxon>
        <taxon>Magnoliopsida</taxon>
        <taxon>eudicotyledons</taxon>
        <taxon>Gunneridae</taxon>
        <taxon>Pentapetalae</taxon>
        <taxon>rosids</taxon>
        <taxon>fabids</taxon>
        <taxon>Rosales</taxon>
        <taxon>Rosaceae</taxon>
        <taxon>Rosoideae</taxon>
        <taxon>Rosoideae incertae sedis</taxon>
        <taxon>Rosa</taxon>
    </lineage>
</organism>
<dbReference type="EMBL" id="PDCK01000043">
    <property type="protein sequence ID" value="PRQ33124.1"/>
    <property type="molecule type" value="Genomic_DNA"/>
</dbReference>
<evidence type="ECO:0000313" key="2">
    <source>
        <dbReference type="Proteomes" id="UP000238479"/>
    </source>
</evidence>
<accession>A0A2P6QG13</accession>
<keyword evidence="2" id="KW-1185">Reference proteome</keyword>
<dbReference type="Gramene" id="PRQ33124">
    <property type="protein sequence ID" value="PRQ33124"/>
    <property type="gene ID" value="RchiOBHm_Chr5g0054011"/>
</dbReference>
<dbReference type="Proteomes" id="UP000238479">
    <property type="component" value="Chromosome 5"/>
</dbReference>
<proteinExistence type="predicted"/>
<protein>
    <submittedName>
        <fullName evidence="1">Uncharacterized protein</fullName>
    </submittedName>
</protein>
<name>A0A2P6QG13_ROSCH</name>
<reference evidence="1 2" key="1">
    <citation type="journal article" date="2018" name="Nat. Genet.">
        <title>The Rosa genome provides new insights in the design of modern roses.</title>
        <authorList>
            <person name="Bendahmane M."/>
        </authorList>
    </citation>
    <scope>NUCLEOTIDE SEQUENCE [LARGE SCALE GENOMIC DNA]</scope>
    <source>
        <strain evidence="2">cv. Old Blush</strain>
    </source>
</reference>
<dbReference type="AlphaFoldDB" id="A0A2P6QG13"/>
<comment type="caution">
    <text evidence="1">The sequence shown here is derived from an EMBL/GenBank/DDBJ whole genome shotgun (WGS) entry which is preliminary data.</text>
</comment>
<evidence type="ECO:0000313" key="1">
    <source>
        <dbReference type="EMBL" id="PRQ33124.1"/>
    </source>
</evidence>
<gene>
    <name evidence="1" type="ORF">RchiOBHm_Chr5g0054011</name>
</gene>
<sequence length="95" mass="10527">MHHSPAYVHHPIKLYILSANICSKSLKCIYGNNANSIPNPEFELGVRFGFAGVNLKVLDFDSQQAISISIRSRLYLSGHDMLPELVIECRGSEPG</sequence>